<evidence type="ECO:0000313" key="15">
    <source>
        <dbReference type="EMBL" id="KAJ9540628.1"/>
    </source>
</evidence>
<evidence type="ECO:0000256" key="12">
    <source>
        <dbReference type="SAM" id="SignalP"/>
    </source>
</evidence>
<keyword evidence="6 12" id="KW-0732">Signal</keyword>
<comment type="subcellular location">
    <subcellularLocation>
        <location evidence="1">Cell membrane</location>
        <topology evidence="1">Single-pass type I membrane protein</topology>
    </subcellularLocation>
</comment>
<feature type="transmembrane region" description="Helical" evidence="11">
    <location>
        <begin position="981"/>
        <end position="1000"/>
    </location>
</feature>
<protein>
    <recommendedName>
        <fullName evidence="17">Leucine-rich repeat-containing N-terminal plant-type domain-containing protein</fullName>
    </recommendedName>
</protein>
<evidence type="ECO:0000256" key="9">
    <source>
        <dbReference type="ARBA" id="ARBA00023136"/>
    </source>
</evidence>
<dbReference type="SUPFAM" id="SSF52047">
    <property type="entry name" value="RNI-like"/>
    <property type="match status" value="1"/>
</dbReference>
<dbReference type="Pfam" id="PF13855">
    <property type="entry name" value="LRR_8"/>
    <property type="match status" value="2"/>
</dbReference>
<evidence type="ECO:0008006" key="17">
    <source>
        <dbReference type="Google" id="ProtNLM"/>
    </source>
</evidence>
<feature type="chain" id="PRO_5041342900" description="Leucine-rich repeat-containing N-terminal plant-type domain-containing protein" evidence="12">
    <location>
        <begin position="21"/>
        <end position="1928"/>
    </location>
</feature>
<dbReference type="Pfam" id="PF08263">
    <property type="entry name" value="LRRNT_2"/>
    <property type="match status" value="2"/>
</dbReference>
<dbReference type="FunFam" id="3.80.10.10:FF:000111">
    <property type="entry name" value="LRR receptor-like serine/threonine-protein kinase ERECTA"/>
    <property type="match status" value="2"/>
</dbReference>
<dbReference type="FunFam" id="3.80.10.10:FF:000095">
    <property type="entry name" value="LRR receptor-like serine/threonine-protein kinase GSO1"/>
    <property type="match status" value="3"/>
</dbReference>
<feature type="domain" description="Disease resistance R13L4/SHOC-2-like LRR" evidence="14">
    <location>
        <begin position="1367"/>
        <end position="1519"/>
    </location>
</feature>
<accession>A0AA38SE15</accession>
<feature type="domain" description="Disease resistance R13L4/SHOC-2-like LRR" evidence="14">
    <location>
        <begin position="365"/>
        <end position="567"/>
    </location>
</feature>
<keyword evidence="4" id="KW-0433">Leucine-rich repeat</keyword>
<keyword evidence="10" id="KW-0325">Glycoprotein</keyword>
<feature type="transmembrane region" description="Helical" evidence="11">
    <location>
        <begin position="1872"/>
        <end position="1895"/>
    </location>
</feature>
<comment type="similarity">
    <text evidence="2">Belongs to the RLP family.</text>
</comment>
<feature type="transmembrane region" description="Helical" evidence="11">
    <location>
        <begin position="951"/>
        <end position="974"/>
    </location>
</feature>
<dbReference type="PANTHER" id="PTHR48063:SF99">
    <property type="entry name" value="LEUCINE-RICH REPEAT-CONTAINING, PLANT-TYPE, LEUCINE-RICH REPEAT DOMAIN SUPERFAMILY"/>
    <property type="match status" value="1"/>
</dbReference>
<dbReference type="Pfam" id="PF23598">
    <property type="entry name" value="LRR_14"/>
    <property type="match status" value="2"/>
</dbReference>
<proteinExistence type="inferred from homology"/>
<dbReference type="InterPro" id="IPR055414">
    <property type="entry name" value="LRR_R13L4/SHOC2-like"/>
</dbReference>
<evidence type="ECO:0000256" key="1">
    <source>
        <dbReference type="ARBA" id="ARBA00004251"/>
    </source>
</evidence>
<gene>
    <name evidence="15" type="ORF">OSB04_027134</name>
</gene>
<dbReference type="Gene3D" id="3.80.10.10">
    <property type="entry name" value="Ribonuclease Inhibitor"/>
    <property type="match status" value="8"/>
</dbReference>
<feature type="domain" description="Leucine-rich repeat-containing N-terminal plant-type" evidence="13">
    <location>
        <begin position="1018"/>
        <end position="1055"/>
    </location>
</feature>
<organism evidence="15 16">
    <name type="scientific">Centaurea solstitialis</name>
    <name type="common">yellow star-thistle</name>
    <dbReference type="NCBI Taxonomy" id="347529"/>
    <lineage>
        <taxon>Eukaryota</taxon>
        <taxon>Viridiplantae</taxon>
        <taxon>Streptophyta</taxon>
        <taxon>Embryophyta</taxon>
        <taxon>Tracheophyta</taxon>
        <taxon>Spermatophyta</taxon>
        <taxon>Magnoliopsida</taxon>
        <taxon>eudicotyledons</taxon>
        <taxon>Gunneridae</taxon>
        <taxon>Pentapetalae</taxon>
        <taxon>asterids</taxon>
        <taxon>campanulids</taxon>
        <taxon>Asterales</taxon>
        <taxon>Asteraceae</taxon>
        <taxon>Carduoideae</taxon>
        <taxon>Cardueae</taxon>
        <taxon>Centaureinae</taxon>
        <taxon>Centaurea</taxon>
    </lineage>
</organism>
<dbReference type="FunFam" id="3.80.10.10:FF:000383">
    <property type="entry name" value="Leucine-rich repeat receptor protein kinase EMS1"/>
    <property type="match status" value="1"/>
</dbReference>
<evidence type="ECO:0000256" key="8">
    <source>
        <dbReference type="ARBA" id="ARBA00022989"/>
    </source>
</evidence>
<keyword evidence="8 11" id="KW-1133">Transmembrane helix</keyword>
<evidence type="ECO:0000259" key="13">
    <source>
        <dbReference type="Pfam" id="PF08263"/>
    </source>
</evidence>
<keyword evidence="9 11" id="KW-0472">Membrane</keyword>
<dbReference type="GO" id="GO:0006952">
    <property type="term" value="P:defense response"/>
    <property type="evidence" value="ECO:0007669"/>
    <property type="project" value="UniProtKB-ARBA"/>
</dbReference>
<dbReference type="SMART" id="SM00369">
    <property type="entry name" value="LRR_TYP"/>
    <property type="match status" value="20"/>
</dbReference>
<evidence type="ECO:0000256" key="11">
    <source>
        <dbReference type="SAM" id="Phobius"/>
    </source>
</evidence>
<keyword evidence="3" id="KW-1003">Cell membrane</keyword>
<dbReference type="SUPFAM" id="SSF52058">
    <property type="entry name" value="L domain-like"/>
    <property type="match status" value="5"/>
</dbReference>
<keyword evidence="16" id="KW-1185">Reference proteome</keyword>
<dbReference type="SMART" id="SM00364">
    <property type="entry name" value="LRR_BAC"/>
    <property type="match status" value="10"/>
</dbReference>
<dbReference type="SMART" id="SM00365">
    <property type="entry name" value="LRR_SD22"/>
    <property type="match status" value="9"/>
</dbReference>
<evidence type="ECO:0000256" key="5">
    <source>
        <dbReference type="ARBA" id="ARBA00022692"/>
    </source>
</evidence>
<dbReference type="Proteomes" id="UP001172457">
    <property type="component" value="Chromosome 7"/>
</dbReference>
<evidence type="ECO:0000256" key="7">
    <source>
        <dbReference type="ARBA" id="ARBA00022737"/>
    </source>
</evidence>
<dbReference type="GO" id="GO:0005886">
    <property type="term" value="C:plasma membrane"/>
    <property type="evidence" value="ECO:0007669"/>
    <property type="project" value="UniProtKB-SubCell"/>
</dbReference>
<dbReference type="PROSITE" id="PS51450">
    <property type="entry name" value="LRR"/>
    <property type="match status" value="1"/>
</dbReference>
<sequence>MSSFCYYCILLISFFHFCLPTQNFNHILCQDVERQALLRFKHGLVDPTNKLASWVGEDKECCSWVGIVCDNVTGHVHQIHLRGGVDGYCYHDYDTEDNLASSQMLGGDLSSSLLHLKQLRHLDLSCNDFAGMQVPRFMGSLGNLRYLNLSGSTFGGIIPPQLGNLSKLQVLSLGSFYDPEREYTSLVNMQWLSSLHLLHHLDMSGVDLSKAIDWFQVINTLPSLAELHLSGCQLSHSHPIFQGPTSIDTFRNLTSLKLLHVSGNNFMSSSLVLKGLSSTIGGNLISLDISICGISSLGLVSLHNLTSLLNLDLSVNKLNKAIPKALGNLCKLREIDLSGNNFQNISLTRLLSGFFECKSPSLESLYLSHSKVSGNLPDQFAQLLNLVYLVFGSNNIVGVIPNWIGKLAFLRFLSLYSNLFSGPIPYSIGRLSSLEGLYLSNNQLNGSLPESLGQLSKLKSLDLSSNLLTGAVTEVHFAKLTKLKYLSGEGNNLIFRPQLANWIPPFRLQSLYLNSWRLGPRFPLWLQSQMDLSYLEISNTNISATMPHSFWKLFPNLVHLDMAYNHIQGTLFNIPATLDTLNLGSNEFTGLLPVLSNSSRLQFLDLSNNFFVGLIDRLLCPYEETPMQLLNLGNNNLSGDIPECWDKWRSLYILNLENNNLSGEIPKTLGISSNLESLNMRGNNLSGRLPNSLMNLTRLQFLQLGRNELVGSIPTWLGRELSDLRSLGLRSNNFDGNIPQELCYLTNIHILDLAQNKLVGNIPRCFNNFTGLSRKEKDPIVSYTVYANRSADFVISELLVMKGREDMYKSFLGLVKMMDLSSNKFSGQIPSELTALRELKSLNLSRNQLTGKIPEKIGDMNSLESFDLSLNKLSGELPVSLSSLSFLSSFNVSSNSFTGRIPSGTQLQSLNESSFFGNNLCGDPLNERCVVEAHDRDQKEEVKDGSHGPDWGLIISTVFGLVIGFWIIVAPLIFSRSWRIAYFRFLTGLGSWLMISYVLFHFCLSAQNSNRVLCKDVERRALFDFKHDLIDRTDKLASWVGEDKECCHWAGIVCDNVTGHVHRIHLRGLDGHCSVEDYPTAREYKEVAKQSFGWIEIPSFIGSLENLRYLNLSSSVFSGTIPPQLGNLSNLEVLGLGSFYDNSYEYTTMPNMKWLSRLRSLHHLDLSGIDLSGSFDWLQVMNTLPSLVELHLSNCQLSHVHPHVPSLNLTSLSLLDLSRNTFDNSFVPRWIFSITSLVSLDLSSCGFSGPTPGSTDSFCNLTSLKFLHIPGNDLMNSSLKGLSSVGGNLISLDISFCGVSSSDLVALRNLTSLLSLDLSNNQLIEAIPKSLGNICNLKEIDLSHNDFRNVSLTYLLEGLFECKSPSLESLSLRSSGLSVRLPDQLARLKHLVYLDLGKNDIVGMIPDSIGRLSFLRFLYLHSNQVSGPIPYSIGRLSELEELNLAHNQLNGSLPDSLGQLSKLVHLHFSDNLLTGFVTEAHLAKLVSLKFLSGEGNNLTFGPKLSNWIPPFRLQSLTITLSFKCFKAKLLGLSNNFFEGSLDHLLCPYDEKQVEVLDLGKNRLSGVIPECWKKWQELEFLNLENNNLSGEIPRTFGSLSHLQWLNMHGNKLSGRLPESLKYLRNLKILQLGSNELDGSIPSWFKRLHSFLGILDLRSNNFDGNIPEELCSLTKIQILDLAHNNLSGNIPRCFRNLSVLSGEVRNTNIFKFFTIEIKMAYASESLMMKGREDVYNTILPLVMMMDLSGNNFVGEIPSELTVLRGLKSLNLSRKQLTGRIPEKIGDLKALESLDLSSNKLSGELPMSLSSLSFLSSFNVSDNGFTGRIPSSTQLQSLNESSFFGNNLCGDPLTERCEAEAPNTNREEEEDGADWGLIISTVTGLVVGFWIIMAPLIVSRSWRIAYFRFLIRMGYRIYDVMHKHCCTCSFK</sequence>
<keyword evidence="7" id="KW-0677">Repeat</keyword>
<comment type="caution">
    <text evidence="15">The sequence shown here is derived from an EMBL/GenBank/DDBJ whole genome shotgun (WGS) entry which is preliminary data.</text>
</comment>
<dbReference type="InterPro" id="IPR001611">
    <property type="entry name" value="Leu-rich_rpt"/>
</dbReference>
<evidence type="ECO:0000256" key="2">
    <source>
        <dbReference type="ARBA" id="ARBA00009592"/>
    </source>
</evidence>
<feature type="signal peptide" evidence="12">
    <location>
        <begin position="1"/>
        <end position="20"/>
    </location>
</feature>
<evidence type="ECO:0000256" key="10">
    <source>
        <dbReference type="ARBA" id="ARBA00023180"/>
    </source>
</evidence>
<evidence type="ECO:0000256" key="4">
    <source>
        <dbReference type="ARBA" id="ARBA00022614"/>
    </source>
</evidence>
<keyword evidence="5 11" id="KW-0812">Transmembrane</keyword>
<dbReference type="PANTHER" id="PTHR48063">
    <property type="entry name" value="LRR RECEPTOR-LIKE KINASE"/>
    <property type="match status" value="1"/>
</dbReference>
<dbReference type="InterPro" id="IPR046956">
    <property type="entry name" value="RLP23-like"/>
</dbReference>
<dbReference type="InterPro" id="IPR032675">
    <property type="entry name" value="LRR_dom_sf"/>
</dbReference>
<evidence type="ECO:0000313" key="16">
    <source>
        <dbReference type="Proteomes" id="UP001172457"/>
    </source>
</evidence>
<reference evidence="15" key="1">
    <citation type="submission" date="2023-03" db="EMBL/GenBank/DDBJ databases">
        <title>Chromosome-scale reference genome and RAD-based genetic map of yellow starthistle (Centaurea solstitialis) reveal putative structural variation and QTLs associated with invader traits.</title>
        <authorList>
            <person name="Reatini B."/>
            <person name="Cang F.A."/>
            <person name="Jiang Q."/>
            <person name="Mckibben M.T.W."/>
            <person name="Barker M.S."/>
            <person name="Rieseberg L.H."/>
            <person name="Dlugosch K.M."/>
        </authorList>
    </citation>
    <scope>NUCLEOTIDE SEQUENCE</scope>
    <source>
        <strain evidence="15">CAN-66</strain>
        <tissue evidence="15">Leaf</tissue>
    </source>
</reference>
<name>A0AA38SE15_9ASTR</name>
<dbReference type="InterPro" id="IPR003591">
    <property type="entry name" value="Leu-rich_rpt_typical-subtyp"/>
</dbReference>
<dbReference type="GO" id="GO:0051707">
    <property type="term" value="P:response to other organism"/>
    <property type="evidence" value="ECO:0007669"/>
    <property type="project" value="UniProtKB-ARBA"/>
</dbReference>
<dbReference type="EMBL" id="JARYMX010000007">
    <property type="protein sequence ID" value="KAJ9540628.1"/>
    <property type="molecule type" value="Genomic_DNA"/>
</dbReference>
<evidence type="ECO:0000256" key="3">
    <source>
        <dbReference type="ARBA" id="ARBA00022475"/>
    </source>
</evidence>
<evidence type="ECO:0000256" key="6">
    <source>
        <dbReference type="ARBA" id="ARBA00022729"/>
    </source>
</evidence>
<evidence type="ECO:0000259" key="14">
    <source>
        <dbReference type="Pfam" id="PF23598"/>
    </source>
</evidence>
<feature type="domain" description="Leucine-rich repeat-containing N-terminal plant-type" evidence="13">
    <location>
        <begin position="33"/>
        <end position="70"/>
    </location>
</feature>
<dbReference type="Pfam" id="PF00560">
    <property type="entry name" value="LRR_1"/>
    <property type="match status" value="11"/>
</dbReference>
<dbReference type="InterPro" id="IPR013210">
    <property type="entry name" value="LRR_N_plant-typ"/>
</dbReference>